<comment type="catalytic activity">
    <reaction evidence="5">
        <text>an N-terminal L-alpha-aminoacyl-[protein] + L-arginyl-tRNA(Arg) = an N-terminal L-arginyl-L-aminoacyl-[protein] + tRNA(Arg) + H(+)</text>
        <dbReference type="Rhea" id="RHEA:10208"/>
        <dbReference type="Rhea" id="RHEA-COMP:9658"/>
        <dbReference type="Rhea" id="RHEA-COMP:9673"/>
        <dbReference type="Rhea" id="RHEA-COMP:10636"/>
        <dbReference type="Rhea" id="RHEA-COMP:10638"/>
        <dbReference type="ChEBI" id="CHEBI:15378"/>
        <dbReference type="ChEBI" id="CHEBI:78442"/>
        <dbReference type="ChEBI" id="CHEBI:78513"/>
        <dbReference type="ChEBI" id="CHEBI:78597"/>
        <dbReference type="ChEBI" id="CHEBI:83562"/>
        <dbReference type="EC" id="2.3.2.8"/>
    </reaction>
</comment>
<dbReference type="STRING" id="126957.T1J3H9"/>
<dbReference type="PANTHER" id="PTHR21367">
    <property type="entry name" value="ARGININE-TRNA-PROTEIN TRANSFERASE 1"/>
    <property type="match status" value="1"/>
</dbReference>
<evidence type="ECO:0000256" key="3">
    <source>
        <dbReference type="ARBA" id="ARBA00022786"/>
    </source>
</evidence>
<evidence type="ECO:0000256" key="6">
    <source>
        <dbReference type="SAM" id="MobiDB-lite"/>
    </source>
</evidence>
<dbReference type="PANTHER" id="PTHR21367:SF1">
    <property type="entry name" value="ARGINYL-TRNA--PROTEIN TRANSFERASE 1"/>
    <property type="match status" value="1"/>
</dbReference>
<dbReference type="EnsemblMetazoa" id="SMAR008145-RA">
    <property type="protein sequence ID" value="SMAR008145-PA"/>
    <property type="gene ID" value="SMAR008145"/>
</dbReference>
<dbReference type="InterPro" id="IPR016181">
    <property type="entry name" value="Acyl_CoA_acyltransferase"/>
</dbReference>
<comment type="function">
    <text evidence="5">Involved in the post-translational conjugation of arginine to the N-terminal aspartate or glutamate of a protein. This arginylation is required for degradation of the protein via the ubiquitin pathway.</text>
</comment>
<dbReference type="InterPro" id="IPR017137">
    <property type="entry name" value="Arg-tRNA-P_Trfase_1_euk"/>
</dbReference>
<dbReference type="InterPro" id="IPR007472">
    <property type="entry name" value="N-end_Aminoacyl_Trfase_C"/>
</dbReference>
<evidence type="ECO:0000256" key="2">
    <source>
        <dbReference type="ARBA" id="ARBA00022679"/>
    </source>
</evidence>
<dbReference type="PIRSF" id="PIRSF037207">
    <property type="entry name" value="ATE1_euk"/>
    <property type="match status" value="1"/>
</dbReference>
<dbReference type="eggNOG" id="KOG1193">
    <property type="taxonomic scope" value="Eukaryota"/>
</dbReference>
<dbReference type="Proteomes" id="UP000014500">
    <property type="component" value="Unassembled WGS sequence"/>
</dbReference>
<dbReference type="AlphaFoldDB" id="T1J3H9"/>
<dbReference type="SUPFAM" id="SSF55729">
    <property type="entry name" value="Acyl-CoA N-acyltransferases (Nat)"/>
    <property type="match status" value="1"/>
</dbReference>
<sequence length="557" mass="64568">MSADRNVSIVEYMAEHRGYPCGYCKSKNTNNSHGMWAHSMTVSDYQDLIDRGWRRSGKYCYKPTMNLTCCPQYAIKCDALEFKLSKSQKNVLKKMNKYLSTGEIKPETVDIQISFDDEIGLSISDVQVQSKLAEDKLLFTDSSLYKESDTDLPGPLGDANPRRCSESSKTSSQSFPKQSETKLEKQPKPGLGADPNKPPCKKAKLVRLERRKQKSKTDSLNLENPSALKQDTNCCKTIENYLNVSVENPVHKLEILLVRSNPKSIEFKRTLKQSHELYSKYQQTVHNDPPNKCKMDNFVRFLVNSPLEIRLLRSNPPSEVYEKSRRESLSLYKKYQMQIHNDKPFECDENTFSGFLETSPLKPESPSYGPSCGYGSFHQQYWLDGKLIAVGVMDVLPHCVSSVYFYYDPDYRFLTLGTYASLREIAFTRELQKRDPKLKYYYMGFYIHSCPKMRYKGQYKPSFLLCPEVYSWHVIEDCREKLDRSKYSRLNEDLSIVDGNVTDIQTVCILYQRVAMPYASYKRHRRQYTDSVDEEQVVQYSRLVGGHCARKILLFRQ</sequence>
<accession>T1J3H9</accession>
<dbReference type="InterPro" id="IPR030700">
    <property type="entry name" value="N-end_Aminoacyl_Trfase"/>
</dbReference>
<protein>
    <recommendedName>
        <fullName evidence="5">Arginyl-tRNA--protein transferase 1</fullName>
        <shortName evidence="5">Arginyltransferase 1</shortName>
        <shortName evidence="5">R-transferase 1</shortName>
        <ecNumber evidence="5">2.3.2.8</ecNumber>
    </recommendedName>
    <alternativeName>
        <fullName evidence="5">Arginine-tRNA--protein transferase 1</fullName>
    </alternativeName>
</protein>
<dbReference type="InterPro" id="IPR007471">
    <property type="entry name" value="N-end_Aminoacyl_Trfase_N"/>
</dbReference>
<keyword evidence="10" id="KW-1185">Reference proteome</keyword>
<evidence type="ECO:0000313" key="10">
    <source>
        <dbReference type="Proteomes" id="UP000014500"/>
    </source>
</evidence>
<keyword evidence="4 5" id="KW-0012">Acyltransferase</keyword>
<dbReference type="HOGENOM" id="CLU_020349_1_1_1"/>
<dbReference type="EC" id="2.3.2.8" evidence="5"/>
<proteinExistence type="inferred from homology"/>
<name>T1J3H9_STRMM</name>
<reference evidence="10" key="1">
    <citation type="submission" date="2011-05" db="EMBL/GenBank/DDBJ databases">
        <authorList>
            <person name="Richards S.R."/>
            <person name="Qu J."/>
            <person name="Jiang H."/>
            <person name="Jhangiani S.N."/>
            <person name="Agravi P."/>
            <person name="Goodspeed R."/>
            <person name="Gross S."/>
            <person name="Mandapat C."/>
            <person name="Jackson L."/>
            <person name="Mathew T."/>
            <person name="Pu L."/>
            <person name="Thornton R."/>
            <person name="Saada N."/>
            <person name="Wilczek-Boney K.B."/>
            <person name="Lee S."/>
            <person name="Kovar C."/>
            <person name="Wu Y."/>
            <person name="Scherer S.E."/>
            <person name="Worley K.C."/>
            <person name="Muzny D.M."/>
            <person name="Gibbs R."/>
        </authorList>
    </citation>
    <scope>NUCLEOTIDE SEQUENCE</scope>
    <source>
        <strain evidence="10">Brora</strain>
    </source>
</reference>
<feature type="compositionally biased region" description="Basic residues" evidence="6">
    <location>
        <begin position="199"/>
        <end position="214"/>
    </location>
</feature>
<reference evidence="9" key="2">
    <citation type="submission" date="2015-02" db="UniProtKB">
        <authorList>
            <consortium name="EnsemblMetazoa"/>
        </authorList>
    </citation>
    <scope>IDENTIFICATION</scope>
</reference>
<dbReference type="Pfam" id="PF04376">
    <property type="entry name" value="ATE_N"/>
    <property type="match status" value="1"/>
</dbReference>
<keyword evidence="2 5" id="KW-0808">Transferase</keyword>
<evidence type="ECO:0000256" key="1">
    <source>
        <dbReference type="ARBA" id="ARBA00009991"/>
    </source>
</evidence>
<keyword evidence="3 5" id="KW-0833">Ubl conjugation pathway</keyword>
<comment type="similarity">
    <text evidence="1 5">Belongs to the R-transferase family.</text>
</comment>
<feature type="region of interest" description="Disordered" evidence="6">
    <location>
        <begin position="149"/>
        <end position="224"/>
    </location>
</feature>
<evidence type="ECO:0000313" key="9">
    <source>
        <dbReference type="EnsemblMetazoa" id="SMAR008145-PA"/>
    </source>
</evidence>
<organism evidence="9 10">
    <name type="scientific">Strigamia maritima</name>
    <name type="common">European centipede</name>
    <name type="synonym">Geophilus maritimus</name>
    <dbReference type="NCBI Taxonomy" id="126957"/>
    <lineage>
        <taxon>Eukaryota</taxon>
        <taxon>Metazoa</taxon>
        <taxon>Ecdysozoa</taxon>
        <taxon>Arthropoda</taxon>
        <taxon>Myriapoda</taxon>
        <taxon>Chilopoda</taxon>
        <taxon>Pleurostigmophora</taxon>
        <taxon>Geophilomorpha</taxon>
        <taxon>Linotaeniidae</taxon>
        <taxon>Strigamia</taxon>
    </lineage>
</organism>
<dbReference type="PhylomeDB" id="T1J3H9"/>
<dbReference type="EMBL" id="JH431826">
    <property type="status" value="NOT_ANNOTATED_CDS"/>
    <property type="molecule type" value="Genomic_DNA"/>
</dbReference>
<feature type="domain" description="N-end aminoacyl transferase N-terminal" evidence="7">
    <location>
        <begin position="19"/>
        <end position="89"/>
    </location>
</feature>
<evidence type="ECO:0000256" key="4">
    <source>
        <dbReference type="ARBA" id="ARBA00023315"/>
    </source>
</evidence>
<feature type="compositionally biased region" description="Polar residues" evidence="6">
    <location>
        <begin position="167"/>
        <end position="178"/>
    </location>
</feature>
<dbReference type="OMA" id="SDRMVYS"/>
<evidence type="ECO:0000259" key="7">
    <source>
        <dbReference type="Pfam" id="PF04376"/>
    </source>
</evidence>
<evidence type="ECO:0000256" key="5">
    <source>
        <dbReference type="PIRNR" id="PIRNR037207"/>
    </source>
</evidence>
<dbReference type="GO" id="GO:0004057">
    <property type="term" value="F:arginyl-tRNA--protein transferase activity"/>
    <property type="evidence" value="ECO:0007669"/>
    <property type="project" value="UniProtKB-EC"/>
</dbReference>
<evidence type="ECO:0000259" key="8">
    <source>
        <dbReference type="Pfam" id="PF04377"/>
    </source>
</evidence>
<dbReference type="GO" id="GO:0005737">
    <property type="term" value="C:cytoplasm"/>
    <property type="evidence" value="ECO:0007669"/>
    <property type="project" value="TreeGrafter"/>
</dbReference>
<dbReference type="Pfam" id="PF04377">
    <property type="entry name" value="ATE_C"/>
    <property type="match status" value="1"/>
</dbReference>
<feature type="domain" description="N-end rule aminoacyl transferase C-terminal" evidence="8">
    <location>
        <begin position="327"/>
        <end position="466"/>
    </location>
</feature>